<dbReference type="AlphaFoldDB" id="R4V340"/>
<dbReference type="PANTHER" id="PTHR10380">
    <property type="entry name" value="CUTICLE PROTEIN"/>
    <property type="match status" value="1"/>
</dbReference>
<keyword evidence="1 2" id="KW-0193">Cuticle</keyword>
<accession>R4V340</accession>
<feature type="signal peptide" evidence="4">
    <location>
        <begin position="1"/>
        <end position="29"/>
    </location>
</feature>
<dbReference type="EMBL" id="KC632389">
    <property type="protein sequence ID" value="AGM32203.1"/>
    <property type="molecule type" value="mRNA"/>
</dbReference>
<dbReference type="PRINTS" id="PR00947">
    <property type="entry name" value="CUTICLE"/>
</dbReference>
<name>R4V340_COPFO</name>
<feature type="chain" id="PRO_5004371836" evidence="4">
    <location>
        <begin position="30"/>
        <end position="139"/>
    </location>
</feature>
<dbReference type="InterPro" id="IPR000618">
    <property type="entry name" value="Insect_cuticle"/>
</dbReference>
<keyword evidence="4" id="KW-0732">Signal</keyword>
<dbReference type="InterPro" id="IPR031311">
    <property type="entry name" value="CHIT_BIND_RR_consensus"/>
</dbReference>
<evidence type="ECO:0000256" key="1">
    <source>
        <dbReference type="ARBA" id="ARBA00022460"/>
    </source>
</evidence>
<reference evidence="5" key="1">
    <citation type="submission" date="2013-02" db="EMBL/GenBank/DDBJ databases">
        <title>Immune-Related transcriptome of Coptotermes formosanus Shiraki workers: the defense mechanism.</title>
        <authorList>
            <person name="Hussain A."/>
            <person name="Li Y.F."/>
            <person name="Wen S.Y."/>
        </authorList>
    </citation>
    <scope>NUCLEOTIDE SEQUENCE</scope>
</reference>
<organism evidence="5">
    <name type="scientific">Coptotermes formosanus</name>
    <name type="common">Formosan subterranean termite</name>
    <dbReference type="NCBI Taxonomy" id="36987"/>
    <lineage>
        <taxon>Eukaryota</taxon>
        <taxon>Metazoa</taxon>
        <taxon>Ecdysozoa</taxon>
        <taxon>Arthropoda</taxon>
        <taxon>Hexapoda</taxon>
        <taxon>Insecta</taxon>
        <taxon>Pterygota</taxon>
        <taxon>Neoptera</taxon>
        <taxon>Polyneoptera</taxon>
        <taxon>Dictyoptera</taxon>
        <taxon>Blattodea</taxon>
        <taxon>Blattoidea</taxon>
        <taxon>Termitoidae</taxon>
        <taxon>Rhinotermitidae</taxon>
        <taxon>Coptotermes</taxon>
    </lineage>
</organism>
<sequence length="139" mass="14917">MGTVCYSITVTKMMKLIFVLSCLAALVTAAPQQKDPVPIVKQESQVNGDGSYSYSFETGDGTKAEQSGQLKNLGPDDDGEAVTGSFSYIAPDGVTYSVSYIADENGFQPQGSHLQQVSAAIARSLEYNKAHPEEEKSRK</sequence>
<dbReference type="PROSITE" id="PS00233">
    <property type="entry name" value="CHIT_BIND_RR_1"/>
    <property type="match status" value="1"/>
</dbReference>
<dbReference type="Pfam" id="PF00379">
    <property type="entry name" value="Chitin_bind_4"/>
    <property type="match status" value="1"/>
</dbReference>
<dbReference type="InterPro" id="IPR050468">
    <property type="entry name" value="Cuticle_Struct_Prot"/>
</dbReference>
<dbReference type="GO" id="GO:0008010">
    <property type="term" value="F:structural constituent of chitin-based larval cuticle"/>
    <property type="evidence" value="ECO:0007669"/>
    <property type="project" value="TreeGrafter"/>
</dbReference>
<feature type="compositionally biased region" description="Polar residues" evidence="3">
    <location>
        <begin position="42"/>
        <end position="56"/>
    </location>
</feature>
<dbReference type="PANTHER" id="PTHR10380:SF229">
    <property type="entry name" value="CUTICULAR PROTEIN 49AF, ISOFORM A"/>
    <property type="match status" value="1"/>
</dbReference>
<proteinExistence type="evidence at transcript level"/>
<evidence type="ECO:0000256" key="2">
    <source>
        <dbReference type="PROSITE-ProRule" id="PRU00497"/>
    </source>
</evidence>
<evidence type="ECO:0000256" key="4">
    <source>
        <dbReference type="SAM" id="SignalP"/>
    </source>
</evidence>
<dbReference type="GO" id="GO:0062129">
    <property type="term" value="C:chitin-based extracellular matrix"/>
    <property type="evidence" value="ECO:0007669"/>
    <property type="project" value="TreeGrafter"/>
</dbReference>
<dbReference type="PROSITE" id="PS51155">
    <property type="entry name" value="CHIT_BIND_RR_2"/>
    <property type="match status" value="1"/>
</dbReference>
<evidence type="ECO:0000256" key="3">
    <source>
        <dbReference type="SAM" id="MobiDB-lite"/>
    </source>
</evidence>
<protein>
    <submittedName>
        <fullName evidence="5">Putative cuticle protein</fullName>
    </submittedName>
</protein>
<evidence type="ECO:0000313" key="5">
    <source>
        <dbReference type="EMBL" id="AGM32203.1"/>
    </source>
</evidence>
<feature type="region of interest" description="Disordered" evidence="3">
    <location>
        <begin position="40"/>
        <end position="84"/>
    </location>
</feature>